<comment type="caution">
    <text evidence="2">The sequence shown here is derived from an EMBL/GenBank/DDBJ whole genome shotgun (WGS) entry which is preliminary data.</text>
</comment>
<reference evidence="2 3" key="1">
    <citation type="submission" date="2019-07" db="EMBL/GenBank/DDBJ databases">
        <title>Genomic Encyclopedia of Archaeal and Bacterial Type Strains, Phase II (KMG-II): from individual species to whole genera.</title>
        <authorList>
            <person name="Goeker M."/>
        </authorList>
    </citation>
    <scope>NUCLEOTIDE SEQUENCE [LARGE SCALE GENOMIC DNA]</scope>
    <source>
        <strain evidence="2 3">DSM 14571</strain>
    </source>
</reference>
<accession>A0ABY3NBX6</accession>
<keyword evidence="1" id="KW-0812">Transmembrane</keyword>
<dbReference type="Proteomes" id="UP000324513">
    <property type="component" value="Unassembled WGS sequence"/>
</dbReference>
<keyword evidence="1" id="KW-0472">Membrane</keyword>
<protein>
    <submittedName>
        <fullName evidence="2">Uncharacterized protein</fullName>
    </submittedName>
</protein>
<evidence type="ECO:0000256" key="1">
    <source>
        <dbReference type="SAM" id="Phobius"/>
    </source>
</evidence>
<proteinExistence type="predicted"/>
<evidence type="ECO:0000313" key="3">
    <source>
        <dbReference type="Proteomes" id="UP000324513"/>
    </source>
</evidence>
<organism evidence="2 3">
    <name type="scientific">Elizabethkingia miricola</name>
    <name type="common">Chryseobacterium miricola</name>
    <dbReference type="NCBI Taxonomy" id="172045"/>
    <lineage>
        <taxon>Bacteria</taxon>
        <taxon>Pseudomonadati</taxon>
        <taxon>Bacteroidota</taxon>
        <taxon>Flavobacteriia</taxon>
        <taxon>Flavobacteriales</taxon>
        <taxon>Weeksellaceae</taxon>
        <taxon>Elizabethkingia</taxon>
    </lineage>
</organism>
<dbReference type="RefSeq" id="WP_065081759.1">
    <property type="nucleotide sequence ID" value="NZ_FLSS01000004.1"/>
</dbReference>
<keyword evidence="3" id="KW-1185">Reference proteome</keyword>
<dbReference type="EMBL" id="VNHK01000017">
    <property type="protein sequence ID" value="TYO84908.1"/>
    <property type="molecule type" value="Genomic_DNA"/>
</dbReference>
<name>A0ABY3NBX6_ELIMR</name>
<evidence type="ECO:0000313" key="2">
    <source>
        <dbReference type="EMBL" id="TYO84908.1"/>
    </source>
</evidence>
<sequence>MVVKAKDSTSTTKTVTIFQRDTVLVSKPDSVYYEAWIECINNKPVLRDPVTKQTENAKTNVSLENGKLSVQVITEAQELFLKWKEKYIKEHTNRTIETPVPYPVIKQVEVPAELTRYQIFYLTLGKIVFWGLLVFIIIKIPWKSLLR</sequence>
<gene>
    <name evidence="2" type="ORF">LX74_03713</name>
</gene>
<feature type="transmembrane region" description="Helical" evidence="1">
    <location>
        <begin position="119"/>
        <end position="138"/>
    </location>
</feature>
<keyword evidence="1" id="KW-1133">Transmembrane helix</keyword>